<comment type="caution">
    <text evidence="1">The sequence shown here is derived from an EMBL/GenBank/DDBJ whole genome shotgun (WGS) entry which is preliminary data.</text>
</comment>
<proteinExistence type="predicted"/>
<dbReference type="Proteomes" id="UP000178587">
    <property type="component" value="Unassembled WGS sequence"/>
</dbReference>
<accession>A0A1F6EIZ7</accession>
<protein>
    <submittedName>
        <fullName evidence="1">Uncharacterized protein</fullName>
    </submittedName>
</protein>
<sequence length="83" mass="9824">MATTKQRINISVSKRTYADVRALAKRDQEPVATKVARLLEEALELEEDRYLSKIADERLKNYKGPWIPHEKVWKMITAKRRDR</sequence>
<dbReference type="EMBL" id="MFLU01000016">
    <property type="protein sequence ID" value="OGG73608.1"/>
    <property type="molecule type" value="Genomic_DNA"/>
</dbReference>
<evidence type="ECO:0000313" key="2">
    <source>
        <dbReference type="Proteomes" id="UP000178587"/>
    </source>
</evidence>
<dbReference type="STRING" id="1798507.A3A34_02950"/>
<evidence type="ECO:0000313" key="1">
    <source>
        <dbReference type="EMBL" id="OGG73608.1"/>
    </source>
</evidence>
<organism evidence="1 2">
    <name type="scientific">Candidatus Kaiserbacteria bacterium RIFCSPLOWO2_01_FULL_50_24</name>
    <dbReference type="NCBI Taxonomy" id="1798507"/>
    <lineage>
        <taxon>Bacteria</taxon>
        <taxon>Candidatus Kaiseribacteriota</taxon>
    </lineage>
</organism>
<gene>
    <name evidence="1" type="ORF">A3A34_02950</name>
</gene>
<name>A0A1F6EIZ7_9BACT</name>
<dbReference type="AlphaFoldDB" id="A0A1F6EIZ7"/>
<reference evidence="1 2" key="1">
    <citation type="journal article" date="2016" name="Nat. Commun.">
        <title>Thousands of microbial genomes shed light on interconnected biogeochemical processes in an aquifer system.</title>
        <authorList>
            <person name="Anantharaman K."/>
            <person name="Brown C.T."/>
            <person name="Hug L.A."/>
            <person name="Sharon I."/>
            <person name="Castelle C.J."/>
            <person name="Probst A.J."/>
            <person name="Thomas B.C."/>
            <person name="Singh A."/>
            <person name="Wilkins M.J."/>
            <person name="Karaoz U."/>
            <person name="Brodie E.L."/>
            <person name="Williams K.H."/>
            <person name="Hubbard S.S."/>
            <person name="Banfield J.F."/>
        </authorList>
    </citation>
    <scope>NUCLEOTIDE SEQUENCE [LARGE SCALE GENOMIC DNA]</scope>
</reference>